<dbReference type="PROSITE" id="PS51918">
    <property type="entry name" value="RADICAL_SAM"/>
    <property type="match status" value="1"/>
</dbReference>
<dbReference type="SFLD" id="SFLDS00029">
    <property type="entry name" value="Radical_SAM"/>
    <property type="match status" value="1"/>
</dbReference>
<dbReference type="InterPro" id="IPR023867">
    <property type="entry name" value="Sulphatase_maturase_rSAM"/>
</dbReference>
<dbReference type="PANTHER" id="PTHR43273:SF3">
    <property type="entry name" value="ANAEROBIC SULFATASE-MATURATING ENZYME HOMOLOG ASLB-RELATED"/>
    <property type="match status" value="1"/>
</dbReference>
<protein>
    <submittedName>
        <fullName evidence="9">Anaerobic sulfatase maturase</fullName>
    </submittedName>
</protein>
<dbReference type="CDD" id="cd01335">
    <property type="entry name" value="Radical_SAM"/>
    <property type="match status" value="1"/>
</dbReference>
<dbReference type="PANTHER" id="PTHR43273">
    <property type="entry name" value="ANAEROBIC SULFATASE-MATURATING ENZYME HOMOLOG ASLB-RELATED"/>
    <property type="match status" value="1"/>
</dbReference>
<dbReference type="GO" id="GO:0051539">
    <property type="term" value="F:4 iron, 4 sulfur cluster binding"/>
    <property type="evidence" value="ECO:0007669"/>
    <property type="project" value="UniProtKB-KW"/>
</dbReference>
<dbReference type="SFLD" id="SFLDG01384">
    <property type="entry name" value="thioether_bond_formation_requi"/>
    <property type="match status" value="1"/>
</dbReference>
<dbReference type="NCBIfam" id="TIGR04085">
    <property type="entry name" value="rSAM_more_4Fe4S"/>
    <property type="match status" value="1"/>
</dbReference>
<accession>A0A3R5XV50</accession>
<comment type="similarity">
    <text evidence="7">Belongs to the radical SAM superfamily. Anaerobic sulfatase-maturating enzyme family.</text>
</comment>
<keyword evidence="4" id="KW-0479">Metal-binding</keyword>
<evidence type="ECO:0000256" key="4">
    <source>
        <dbReference type="ARBA" id="ARBA00022723"/>
    </source>
</evidence>
<dbReference type="InterPro" id="IPR047207">
    <property type="entry name" value="SPASM_anSME"/>
</dbReference>
<dbReference type="GO" id="GO:0046872">
    <property type="term" value="F:metal ion binding"/>
    <property type="evidence" value="ECO:0007669"/>
    <property type="project" value="UniProtKB-KW"/>
</dbReference>
<dbReference type="CDD" id="cd21120">
    <property type="entry name" value="SPASM_anSME"/>
    <property type="match status" value="1"/>
</dbReference>
<dbReference type="SUPFAM" id="SSF102114">
    <property type="entry name" value="Radical SAM enzymes"/>
    <property type="match status" value="1"/>
</dbReference>
<dbReference type="InterPro" id="IPR034491">
    <property type="entry name" value="Anaerob_Ser_sulfatase-maturase"/>
</dbReference>
<dbReference type="InterPro" id="IPR007197">
    <property type="entry name" value="rSAM"/>
</dbReference>
<dbReference type="SFLD" id="SFLDG01067">
    <property type="entry name" value="SPASM/twitch_domain_containing"/>
    <property type="match status" value="1"/>
</dbReference>
<dbReference type="OrthoDB" id="9808591at2"/>
<dbReference type="Proteomes" id="UP000287701">
    <property type="component" value="Chromosome"/>
</dbReference>
<evidence type="ECO:0000313" key="10">
    <source>
        <dbReference type="Proteomes" id="UP000287701"/>
    </source>
</evidence>
<dbReference type="InterPro" id="IPR023885">
    <property type="entry name" value="4Fe4S-binding_SPASM_dom"/>
</dbReference>
<evidence type="ECO:0000313" key="9">
    <source>
        <dbReference type="EMBL" id="QAR31326.1"/>
    </source>
</evidence>
<reference evidence="9 10" key="1">
    <citation type="submission" date="2019-01" db="EMBL/GenBank/DDBJ databases">
        <title>Whole Genome of Ornithobacterium rhinotracheale FARPER-174b.</title>
        <authorList>
            <person name="Tataje-Lavanda L.A."/>
            <person name="Montalvan A."/>
            <person name="Montesinos R."/>
            <person name="Zimic M."/>
            <person name="Fernandez-Sanchez M."/>
            <person name="Fernandez-Diaz M."/>
        </authorList>
    </citation>
    <scope>NUCLEOTIDE SEQUENCE [LARGE SCALE GENOMIC DNA]</scope>
    <source>
        <strain evidence="9 10">FARPER-174b</strain>
    </source>
</reference>
<dbReference type="RefSeq" id="WP_128501760.1">
    <property type="nucleotide sequence ID" value="NZ_CP035107.1"/>
</dbReference>
<evidence type="ECO:0000256" key="3">
    <source>
        <dbReference type="ARBA" id="ARBA00022691"/>
    </source>
</evidence>
<feature type="domain" description="Radical SAM core" evidence="8">
    <location>
        <begin position="3"/>
        <end position="232"/>
    </location>
</feature>
<evidence type="ECO:0000256" key="1">
    <source>
        <dbReference type="ARBA" id="ARBA00001966"/>
    </source>
</evidence>
<keyword evidence="2" id="KW-0004">4Fe-4S</keyword>
<dbReference type="AlphaFoldDB" id="A0A3R5XV50"/>
<comment type="cofactor">
    <cofactor evidence="1">
        <name>[4Fe-4S] cluster</name>
        <dbReference type="ChEBI" id="CHEBI:49883"/>
    </cofactor>
</comment>
<evidence type="ECO:0000256" key="5">
    <source>
        <dbReference type="ARBA" id="ARBA00023004"/>
    </source>
</evidence>
<dbReference type="EMBL" id="CP035107">
    <property type="protein sequence ID" value="QAR31326.1"/>
    <property type="molecule type" value="Genomic_DNA"/>
</dbReference>
<dbReference type="SFLD" id="SFLDF00285">
    <property type="entry name" value="anaerobic_Ser-type_sulfatase-m"/>
    <property type="match status" value="1"/>
</dbReference>
<dbReference type="Pfam" id="PF13186">
    <property type="entry name" value="SPASM"/>
    <property type="match status" value="1"/>
</dbReference>
<evidence type="ECO:0000259" key="8">
    <source>
        <dbReference type="PROSITE" id="PS51918"/>
    </source>
</evidence>
<evidence type="ECO:0000256" key="6">
    <source>
        <dbReference type="ARBA" id="ARBA00023014"/>
    </source>
</evidence>
<sequence length="396" mass="46068">MSSNYNPLNFVLVKPAGPDCNLGCTYCFYLEKAELYKNTKKHRMSDEVLEELIKQGVAQSNDYINFTWQGGEPTLMGLDFFKKVIKFQQKYARNKSVANALQTNGVLLNDEWAKFLGQWRFLVGLSLDGPEHIHDKYRFTAGGKPSWEKVMRAHELLKKYNVDTNAMCCVTDYSADYPEELYNFYKSLGLTWMQFIPVVETDKEDPTKAADFSLTPEKYGKFLNKIFDLWLADFDRGEPTTVIRNIESVFHTYVDMPAPECTLLEQCGVYPTVEHNGDVYSCDFFVEDEWRLGNIMQKDRLVDMINSAQQKKFGRMKKDLPPKCHTCEWYKHCYGGCTKDRIKDARDNGNPRFCQSTIDYLKHIDPTMKRLAKQWKQNQLAQNPITYDIYNAGYDF</sequence>
<dbReference type="SFLD" id="SFLDG01072">
    <property type="entry name" value="dehydrogenase_like"/>
    <property type="match status" value="1"/>
</dbReference>
<dbReference type="InterPro" id="IPR013785">
    <property type="entry name" value="Aldolase_TIM"/>
</dbReference>
<dbReference type="InterPro" id="IPR058240">
    <property type="entry name" value="rSAM_sf"/>
</dbReference>
<evidence type="ECO:0000256" key="7">
    <source>
        <dbReference type="ARBA" id="ARBA00023601"/>
    </source>
</evidence>
<dbReference type="NCBIfam" id="TIGR03942">
    <property type="entry name" value="sulfatase_rSAM"/>
    <property type="match status" value="1"/>
</dbReference>
<dbReference type="GO" id="GO:0016491">
    <property type="term" value="F:oxidoreductase activity"/>
    <property type="evidence" value="ECO:0007669"/>
    <property type="project" value="InterPro"/>
</dbReference>
<gene>
    <name evidence="9" type="ORF">EQP59_08235</name>
</gene>
<keyword evidence="5" id="KW-0408">Iron</keyword>
<evidence type="ECO:0000256" key="2">
    <source>
        <dbReference type="ARBA" id="ARBA00022485"/>
    </source>
</evidence>
<keyword evidence="6" id="KW-0411">Iron-sulfur</keyword>
<keyword evidence="3" id="KW-0949">S-adenosyl-L-methionine</keyword>
<dbReference type="Gene3D" id="3.20.20.70">
    <property type="entry name" value="Aldolase class I"/>
    <property type="match status" value="1"/>
</dbReference>
<organism evidence="9 10">
    <name type="scientific">Ornithobacterium rhinotracheale</name>
    <dbReference type="NCBI Taxonomy" id="28251"/>
    <lineage>
        <taxon>Bacteria</taxon>
        <taxon>Pseudomonadati</taxon>
        <taxon>Bacteroidota</taxon>
        <taxon>Flavobacteriia</taxon>
        <taxon>Flavobacteriales</taxon>
        <taxon>Weeksellaceae</taxon>
        <taxon>Ornithobacterium</taxon>
    </lineage>
</organism>
<proteinExistence type="inferred from homology"/>
<name>A0A3R5XV50_ORNRH</name>
<dbReference type="SFLD" id="SFLDG01386">
    <property type="entry name" value="main_SPASM_domain-containing"/>
    <property type="match status" value="1"/>
</dbReference>
<dbReference type="Pfam" id="PF04055">
    <property type="entry name" value="Radical_SAM"/>
    <property type="match status" value="1"/>
</dbReference>